<evidence type="ECO:0000256" key="2">
    <source>
        <dbReference type="ARBA" id="ARBA00022475"/>
    </source>
</evidence>
<feature type="domain" description="Phosphatidic acid phosphatase type 2/haloperoxidase" evidence="8">
    <location>
        <begin position="60"/>
        <end position="168"/>
    </location>
</feature>
<dbReference type="InterPro" id="IPR036938">
    <property type="entry name" value="PAP2/HPO_sf"/>
</dbReference>
<evidence type="ECO:0000313" key="9">
    <source>
        <dbReference type="EMBL" id="BCK01679.1"/>
    </source>
</evidence>
<keyword evidence="10" id="KW-1185">Reference proteome</keyword>
<dbReference type="InterPro" id="IPR000326">
    <property type="entry name" value="PAP2/HPO"/>
</dbReference>
<evidence type="ECO:0000256" key="3">
    <source>
        <dbReference type="ARBA" id="ARBA00022692"/>
    </source>
</evidence>
<evidence type="ECO:0000256" key="1">
    <source>
        <dbReference type="ARBA" id="ARBA00004651"/>
    </source>
</evidence>
<evidence type="ECO:0000256" key="7">
    <source>
        <dbReference type="SAM" id="Phobius"/>
    </source>
</evidence>
<keyword evidence="3 7" id="KW-0812">Transmembrane</keyword>
<dbReference type="KEGG" id="acht:bsdcttw_47190"/>
<evidence type="ECO:0000259" key="8">
    <source>
        <dbReference type="SMART" id="SM00014"/>
    </source>
</evidence>
<feature type="transmembrane region" description="Helical" evidence="7">
    <location>
        <begin position="30"/>
        <end position="51"/>
    </location>
</feature>
<feature type="transmembrane region" description="Helical" evidence="7">
    <location>
        <begin position="153"/>
        <end position="170"/>
    </location>
</feature>
<gene>
    <name evidence="9" type="ORF">bsdcttw_47190</name>
</gene>
<evidence type="ECO:0000256" key="5">
    <source>
        <dbReference type="ARBA" id="ARBA00022989"/>
    </source>
</evidence>
<dbReference type="Proteomes" id="UP000515703">
    <property type="component" value="Chromosome"/>
</dbReference>
<proteinExistence type="predicted"/>
<dbReference type="PANTHER" id="PTHR14969:SF62">
    <property type="entry name" value="DECAPRENYLPHOSPHORYL-5-PHOSPHORIBOSE PHOSPHATASE RV3807C-RELATED"/>
    <property type="match status" value="1"/>
</dbReference>
<dbReference type="Pfam" id="PF01569">
    <property type="entry name" value="PAP2"/>
    <property type="match status" value="1"/>
</dbReference>
<dbReference type="AlphaFoldDB" id="A0A7M3SAR1"/>
<keyword evidence="5 7" id="KW-1133">Transmembrane helix</keyword>
<sequence length="180" mass="20449">MISALKYIDNFILLFIAHTMHSPFLDKLMVFFTTLGNSSQLWLTLAIVLLLTRKDRRWGILLCLALFLEALLCDGILKPFIARERPFMEFTGYKPLINPPISYSFPSGHTMSSFTAATILYYRQKSSGIFFYTVAALIGFSRIYLFVHYPSDVLGGIVLGILLAYLLVKISKYQSLLSKV</sequence>
<feature type="transmembrane region" description="Helical" evidence="7">
    <location>
        <begin position="129"/>
        <end position="147"/>
    </location>
</feature>
<dbReference type="Gene3D" id="1.20.144.10">
    <property type="entry name" value="Phosphatidic acid phosphatase type 2/haloperoxidase"/>
    <property type="match status" value="2"/>
</dbReference>
<organism evidence="9 10">
    <name type="scientific">Anaerocolumna chitinilytica</name>
    <dbReference type="NCBI Taxonomy" id="1727145"/>
    <lineage>
        <taxon>Bacteria</taxon>
        <taxon>Bacillati</taxon>
        <taxon>Bacillota</taxon>
        <taxon>Clostridia</taxon>
        <taxon>Lachnospirales</taxon>
        <taxon>Lachnospiraceae</taxon>
        <taxon>Anaerocolumna</taxon>
    </lineage>
</organism>
<name>A0A7M3SAR1_9FIRM</name>
<dbReference type="RefSeq" id="WP_207726461.1">
    <property type="nucleotide sequence ID" value="NZ_AP023368.1"/>
</dbReference>
<reference evidence="9 10" key="1">
    <citation type="submission" date="2020-08" db="EMBL/GenBank/DDBJ databases">
        <title>Draft genome sequencing of an Anaerocolumna strain isolated from anoxic soil subjected to BSD treatment.</title>
        <authorList>
            <person name="Uek A."/>
            <person name="Tonouchi A."/>
        </authorList>
    </citation>
    <scope>NUCLEOTIDE SEQUENCE [LARGE SCALE GENOMIC DNA]</scope>
    <source>
        <strain evidence="9 10">CTTW</strain>
    </source>
</reference>
<comment type="subcellular location">
    <subcellularLocation>
        <location evidence="1">Cell membrane</location>
        <topology evidence="1">Multi-pass membrane protein</topology>
    </subcellularLocation>
</comment>
<keyword evidence="6 7" id="KW-0472">Membrane</keyword>
<evidence type="ECO:0000313" key="10">
    <source>
        <dbReference type="Proteomes" id="UP000515703"/>
    </source>
</evidence>
<dbReference type="SUPFAM" id="SSF48317">
    <property type="entry name" value="Acid phosphatase/Vanadium-dependent haloperoxidase"/>
    <property type="match status" value="1"/>
</dbReference>
<keyword evidence="2" id="KW-1003">Cell membrane</keyword>
<dbReference type="GO" id="GO:0016787">
    <property type="term" value="F:hydrolase activity"/>
    <property type="evidence" value="ECO:0007669"/>
    <property type="project" value="UniProtKB-KW"/>
</dbReference>
<keyword evidence="4" id="KW-0378">Hydrolase</keyword>
<protein>
    <submittedName>
        <fullName evidence="9">Phosphatase PAP2 family protein</fullName>
    </submittedName>
</protein>
<evidence type="ECO:0000256" key="6">
    <source>
        <dbReference type="ARBA" id="ARBA00023136"/>
    </source>
</evidence>
<dbReference type="SMART" id="SM00014">
    <property type="entry name" value="acidPPc"/>
    <property type="match status" value="1"/>
</dbReference>
<reference evidence="9 10" key="2">
    <citation type="submission" date="2020-08" db="EMBL/GenBank/DDBJ databases">
        <authorList>
            <person name="Ueki A."/>
            <person name="Tonouchi A."/>
        </authorList>
    </citation>
    <scope>NUCLEOTIDE SEQUENCE [LARGE SCALE GENOMIC DNA]</scope>
    <source>
        <strain evidence="9 10">CTTW</strain>
    </source>
</reference>
<dbReference type="PANTHER" id="PTHR14969">
    <property type="entry name" value="SPHINGOSINE-1-PHOSPHATE PHOSPHOHYDROLASE"/>
    <property type="match status" value="1"/>
</dbReference>
<dbReference type="GO" id="GO:0005886">
    <property type="term" value="C:plasma membrane"/>
    <property type="evidence" value="ECO:0007669"/>
    <property type="project" value="UniProtKB-SubCell"/>
</dbReference>
<feature type="transmembrane region" description="Helical" evidence="7">
    <location>
        <begin position="58"/>
        <end position="81"/>
    </location>
</feature>
<accession>A0A7M3SAR1</accession>
<evidence type="ECO:0000256" key="4">
    <source>
        <dbReference type="ARBA" id="ARBA00022801"/>
    </source>
</evidence>
<dbReference type="EMBL" id="AP023368">
    <property type="protein sequence ID" value="BCK01679.1"/>
    <property type="molecule type" value="Genomic_DNA"/>
</dbReference>
<feature type="transmembrane region" description="Helical" evidence="7">
    <location>
        <begin position="101"/>
        <end position="122"/>
    </location>
</feature>